<evidence type="ECO:0000256" key="3">
    <source>
        <dbReference type="ARBA" id="ARBA00022692"/>
    </source>
</evidence>
<evidence type="ECO:0000313" key="8">
    <source>
        <dbReference type="Proteomes" id="UP000637423"/>
    </source>
</evidence>
<accession>A0A916UN97</accession>
<evidence type="ECO:0000256" key="5">
    <source>
        <dbReference type="ARBA" id="ARBA00023136"/>
    </source>
</evidence>
<evidence type="ECO:0000256" key="1">
    <source>
        <dbReference type="ARBA" id="ARBA00004651"/>
    </source>
</evidence>
<organism evidence="7 8">
    <name type="scientific">Undibacterium terreum</name>
    <dbReference type="NCBI Taxonomy" id="1224302"/>
    <lineage>
        <taxon>Bacteria</taxon>
        <taxon>Pseudomonadati</taxon>
        <taxon>Pseudomonadota</taxon>
        <taxon>Betaproteobacteria</taxon>
        <taxon>Burkholderiales</taxon>
        <taxon>Oxalobacteraceae</taxon>
        <taxon>Undibacterium</taxon>
    </lineage>
</organism>
<feature type="transmembrane region" description="Helical" evidence="6">
    <location>
        <begin position="40"/>
        <end position="57"/>
    </location>
</feature>
<feature type="transmembrane region" description="Helical" evidence="6">
    <location>
        <begin position="280"/>
        <end position="301"/>
    </location>
</feature>
<dbReference type="Pfam" id="PF02653">
    <property type="entry name" value="BPD_transp_2"/>
    <property type="match status" value="1"/>
</dbReference>
<reference evidence="7" key="2">
    <citation type="submission" date="2020-09" db="EMBL/GenBank/DDBJ databases">
        <authorList>
            <person name="Sun Q."/>
            <person name="Zhou Y."/>
        </authorList>
    </citation>
    <scope>NUCLEOTIDE SEQUENCE</scope>
    <source>
        <strain evidence="7">CGMCC 1.10998</strain>
    </source>
</reference>
<feature type="transmembrane region" description="Helical" evidence="6">
    <location>
        <begin position="192"/>
        <end position="210"/>
    </location>
</feature>
<comment type="subcellular location">
    <subcellularLocation>
        <location evidence="1">Cell membrane</location>
        <topology evidence="1">Multi-pass membrane protein</topology>
    </subcellularLocation>
</comment>
<evidence type="ECO:0000256" key="4">
    <source>
        <dbReference type="ARBA" id="ARBA00022989"/>
    </source>
</evidence>
<feature type="transmembrane region" description="Helical" evidence="6">
    <location>
        <begin position="63"/>
        <end position="82"/>
    </location>
</feature>
<sequence>MNTLDNTAAPAVNPVTNPAANPIAAPAQSLAAARPFQPKYMLLVVALIVALLVPFFVKDPSHQNLAILILMAAQLGVAWNIIGGYAGQISLGHAAFYGLGAYTSTMLLTLAGLNAWLAILAGGVLAAIISLVIGWSCFRLKGHYFAMATIAVAEIIQIIFTNWEYAGAAVGLTIPMDKQGWGVLIFAEKEPYYYLALGLLLLTLLANFLIEKSYLGYYFRAIKDEPDAARSLGISLSKYKQIAFAVSSFFTAIGGSLYAQKELYIDPASVLHTGLSIKMALVSILGGVGTLFGPIVGAGILTLIEEGTRMFFGGSGRGTDLIIYAALIVVIAVYYPSGVLGWFRQVFARRKARQTQQAKGEQA</sequence>
<keyword evidence="3 6" id="KW-0812">Transmembrane</keyword>
<reference evidence="7" key="1">
    <citation type="journal article" date="2014" name="Int. J. Syst. Evol. Microbiol.">
        <title>Complete genome sequence of Corynebacterium casei LMG S-19264T (=DSM 44701T), isolated from a smear-ripened cheese.</title>
        <authorList>
            <consortium name="US DOE Joint Genome Institute (JGI-PGF)"/>
            <person name="Walter F."/>
            <person name="Albersmeier A."/>
            <person name="Kalinowski J."/>
            <person name="Ruckert C."/>
        </authorList>
    </citation>
    <scope>NUCLEOTIDE SEQUENCE</scope>
    <source>
        <strain evidence="7">CGMCC 1.10998</strain>
    </source>
</reference>
<dbReference type="PANTHER" id="PTHR30482:SF10">
    <property type="entry name" value="HIGH-AFFINITY BRANCHED-CHAIN AMINO ACID TRANSPORT PROTEIN BRAE"/>
    <property type="match status" value="1"/>
</dbReference>
<gene>
    <name evidence="7" type="ORF">GCM10011396_25340</name>
</gene>
<dbReference type="GO" id="GO:0015658">
    <property type="term" value="F:branched-chain amino acid transmembrane transporter activity"/>
    <property type="evidence" value="ECO:0007669"/>
    <property type="project" value="InterPro"/>
</dbReference>
<feature type="transmembrane region" description="Helical" evidence="6">
    <location>
        <begin position="321"/>
        <end position="343"/>
    </location>
</feature>
<evidence type="ECO:0000256" key="6">
    <source>
        <dbReference type="SAM" id="Phobius"/>
    </source>
</evidence>
<protein>
    <submittedName>
        <fullName evidence="7">Amino acid ABC transporter permease</fullName>
    </submittedName>
</protein>
<name>A0A916UN97_9BURK</name>
<dbReference type="Proteomes" id="UP000637423">
    <property type="component" value="Unassembled WGS sequence"/>
</dbReference>
<dbReference type="CDD" id="cd06581">
    <property type="entry name" value="TM_PBP1_LivM_like"/>
    <property type="match status" value="1"/>
</dbReference>
<dbReference type="InterPro" id="IPR043428">
    <property type="entry name" value="LivM-like"/>
</dbReference>
<dbReference type="PANTHER" id="PTHR30482">
    <property type="entry name" value="HIGH-AFFINITY BRANCHED-CHAIN AMINO ACID TRANSPORT SYSTEM PERMEASE"/>
    <property type="match status" value="1"/>
</dbReference>
<keyword evidence="8" id="KW-1185">Reference proteome</keyword>
<dbReference type="RefSeq" id="WP_229751076.1">
    <property type="nucleotide sequence ID" value="NZ_BMED01000002.1"/>
</dbReference>
<proteinExistence type="predicted"/>
<feature type="transmembrane region" description="Helical" evidence="6">
    <location>
        <begin position="119"/>
        <end position="138"/>
    </location>
</feature>
<keyword evidence="4 6" id="KW-1133">Transmembrane helix</keyword>
<evidence type="ECO:0000313" key="7">
    <source>
        <dbReference type="EMBL" id="GGC77105.1"/>
    </source>
</evidence>
<keyword evidence="5 6" id="KW-0472">Membrane</keyword>
<dbReference type="AlphaFoldDB" id="A0A916UN97"/>
<comment type="caution">
    <text evidence="7">The sequence shown here is derived from an EMBL/GenBank/DDBJ whole genome shotgun (WGS) entry which is preliminary data.</text>
</comment>
<keyword evidence="2" id="KW-1003">Cell membrane</keyword>
<dbReference type="EMBL" id="BMED01000002">
    <property type="protein sequence ID" value="GGC77105.1"/>
    <property type="molecule type" value="Genomic_DNA"/>
</dbReference>
<evidence type="ECO:0000256" key="2">
    <source>
        <dbReference type="ARBA" id="ARBA00022475"/>
    </source>
</evidence>
<dbReference type="GO" id="GO:0005886">
    <property type="term" value="C:plasma membrane"/>
    <property type="evidence" value="ECO:0007669"/>
    <property type="project" value="UniProtKB-SubCell"/>
</dbReference>
<dbReference type="InterPro" id="IPR001851">
    <property type="entry name" value="ABC_transp_permease"/>
</dbReference>